<name>A0A2D4HWB6_MICLE</name>
<protein>
    <submittedName>
        <fullName evidence="2">Uncharacterized protein</fullName>
    </submittedName>
</protein>
<proteinExistence type="predicted"/>
<dbReference type="EMBL" id="IACK01053579">
    <property type="protein sequence ID" value="LAA76249.1"/>
    <property type="molecule type" value="Transcribed_RNA"/>
</dbReference>
<dbReference type="AlphaFoldDB" id="A0A2D4HWB6"/>
<reference evidence="2" key="1">
    <citation type="submission" date="2017-07" db="EMBL/GenBank/DDBJ databases">
        <authorList>
            <person name="Mikheyev A."/>
            <person name="Grau M."/>
        </authorList>
    </citation>
    <scope>NUCLEOTIDE SEQUENCE</scope>
    <source>
        <tissue evidence="2">Venom_gland</tissue>
    </source>
</reference>
<evidence type="ECO:0000256" key="1">
    <source>
        <dbReference type="SAM" id="MobiDB-lite"/>
    </source>
</evidence>
<reference evidence="2" key="2">
    <citation type="submission" date="2017-11" db="EMBL/GenBank/DDBJ databases">
        <title>Coralsnake Venomics: Analyses of Venom Gland Transcriptomes and Proteomes of Six Brazilian Taxa.</title>
        <authorList>
            <person name="Aird S.D."/>
            <person name="Jorge da Silva N."/>
            <person name="Qiu L."/>
            <person name="Villar-Briones A."/>
            <person name="Aparecida-Saddi V."/>
            <person name="Campos-Telles M.P."/>
            <person name="Grau M."/>
            <person name="Mikheyev A.S."/>
        </authorList>
    </citation>
    <scope>NUCLEOTIDE SEQUENCE</scope>
    <source>
        <tissue evidence="2">Venom_gland</tissue>
    </source>
</reference>
<dbReference type="EMBL" id="IACK01053580">
    <property type="protein sequence ID" value="LAA76250.1"/>
    <property type="molecule type" value="Transcribed_RNA"/>
</dbReference>
<accession>A0A2D4HWB6</accession>
<feature type="region of interest" description="Disordered" evidence="1">
    <location>
        <begin position="1"/>
        <end position="40"/>
    </location>
</feature>
<sequence>MLGKIEGKKKKGMAEGEVVKMVSSTQRTGPGSGKQRRTTEPGALCSMGLQRVGHNLATEQQQQSNKSCPWHPCQDVCCMLSKQNTILPDHLGFFIHVWLTRNSLQFCKGQKVHLCF</sequence>
<evidence type="ECO:0000313" key="2">
    <source>
        <dbReference type="EMBL" id="LAA76249.1"/>
    </source>
</evidence>
<organism evidence="2">
    <name type="scientific">Micrurus lemniscatus lemniscatus</name>
    <dbReference type="NCBI Taxonomy" id="129467"/>
    <lineage>
        <taxon>Eukaryota</taxon>
        <taxon>Metazoa</taxon>
        <taxon>Chordata</taxon>
        <taxon>Craniata</taxon>
        <taxon>Vertebrata</taxon>
        <taxon>Euteleostomi</taxon>
        <taxon>Lepidosauria</taxon>
        <taxon>Squamata</taxon>
        <taxon>Bifurcata</taxon>
        <taxon>Unidentata</taxon>
        <taxon>Episquamata</taxon>
        <taxon>Toxicofera</taxon>
        <taxon>Serpentes</taxon>
        <taxon>Colubroidea</taxon>
        <taxon>Elapidae</taxon>
        <taxon>Elapinae</taxon>
        <taxon>Micrurus</taxon>
    </lineage>
</organism>